<dbReference type="InterPro" id="IPR050194">
    <property type="entry name" value="Glycosyltransferase_grp1"/>
</dbReference>
<dbReference type="PANTHER" id="PTHR45947">
    <property type="entry name" value="SULFOQUINOVOSYL TRANSFERASE SQD2"/>
    <property type="match status" value="1"/>
</dbReference>
<keyword evidence="1" id="KW-0328">Glycosyltransferase</keyword>
<dbReference type="EMBL" id="JAVDYF010000001">
    <property type="protein sequence ID" value="MDR7354460.1"/>
    <property type="molecule type" value="Genomic_DNA"/>
</dbReference>
<evidence type="ECO:0000259" key="3">
    <source>
        <dbReference type="Pfam" id="PF00534"/>
    </source>
</evidence>
<feature type="domain" description="Glycosyltransferase subfamily 4-like N-terminal" evidence="4">
    <location>
        <begin position="22"/>
        <end position="187"/>
    </location>
</feature>
<dbReference type="Gene3D" id="3.40.50.2000">
    <property type="entry name" value="Glycogen Phosphorylase B"/>
    <property type="match status" value="2"/>
</dbReference>
<name>A0ABU2B782_9CORY</name>
<organism evidence="5 6">
    <name type="scientific">Corynebacterium felinum</name>
    <dbReference type="NCBI Taxonomy" id="131318"/>
    <lineage>
        <taxon>Bacteria</taxon>
        <taxon>Bacillati</taxon>
        <taxon>Actinomycetota</taxon>
        <taxon>Actinomycetes</taxon>
        <taxon>Mycobacteriales</taxon>
        <taxon>Corynebacteriaceae</taxon>
        <taxon>Corynebacterium</taxon>
    </lineage>
</organism>
<dbReference type="Pfam" id="PF00534">
    <property type="entry name" value="Glycos_transf_1"/>
    <property type="match status" value="1"/>
</dbReference>
<evidence type="ECO:0000256" key="1">
    <source>
        <dbReference type="ARBA" id="ARBA00022676"/>
    </source>
</evidence>
<keyword evidence="6" id="KW-1185">Reference proteome</keyword>
<sequence length="385" mass="43559">MGKNNKPLKILFVINSLPSRGNGLAASARQTMQQLRMRGHEVRALSSGVHSPDFALPQLQIPVLQPLISAQGYCFARARMRVIRQAVAWADIVHVEEPFLLQFLTARVAQRMGKTVVGTYHIHPENMTASVHLDRIKPLNWAFLYVWKWCIFRPCAWVQCPSVNVRDRLVRVGFSATKQGLPVISNGFIAHDETEKMPPDTQGEAFTILSIGRFSQEKDQITLLRAMRHSAYAHLIQLRFAGRGPTERYLKHEAHALFSEGILQHQPTFEFMNATELALAAQQADLYVHTAFIEVEGMSCLEAIRHGLTPVIATADLSATAQFAQHPNSLFPARNPRELAQRIDFWIENPQLRLDQAKAHRVIPQEFQLDLCIDALEQAYYSTQL</sequence>
<accession>A0ABU2B782</accession>
<dbReference type="Pfam" id="PF13439">
    <property type="entry name" value="Glyco_transf_4"/>
    <property type="match status" value="1"/>
</dbReference>
<dbReference type="InterPro" id="IPR028098">
    <property type="entry name" value="Glyco_trans_4-like_N"/>
</dbReference>
<dbReference type="InterPro" id="IPR001296">
    <property type="entry name" value="Glyco_trans_1"/>
</dbReference>
<dbReference type="SUPFAM" id="SSF53756">
    <property type="entry name" value="UDP-Glycosyltransferase/glycogen phosphorylase"/>
    <property type="match status" value="1"/>
</dbReference>
<evidence type="ECO:0000313" key="6">
    <source>
        <dbReference type="Proteomes" id="UP001183619"/>
    </source>
</evidence>
<evidence type="ECO:0000256" key="2">
    <source>
        <dbReference type="ARBA" id="ARBA00022679"/>
    </source>
</evidence>
<gene>
    <name evidence="5" type="ORF">J2S37_000998</name>
</gene>
<reference evidence="5 6" key="1">
    <citation type="submission" date="2023-07" db="EMBL/GenBank/DDBJ databases">
        <title>Sequencing the genomes of 1000 actinobacteria strains.</title>
        <authorList>
            <person name="Klenk H.-P."/>
        </authorList>
    </citation>
    <scope>NUCLEOTIDE SEQUENCE [LARGE SCALE GENOMIC DNA]</scope>
    <source>
        <strain evidence="5 6">DSM 44508</strain>
    </source>
</reference>
<dbReference type="PANTHER" id="PTHR45947:SF3">
    <property type="entry name" value="SULFOQUINOVOSYL TRANSFERASE SQD2"/>
    <property type="match status" value="1"/>
</dbReference>
<feature type="domain" description="Glycosyl transferase family 1" evidence="3">
    <location>
        <begin position="201"/>
        <end position="359"/>
    </location>
</feature>
<evidence type="ECO:0000313" key="5">
    <source>
        <dbReference type="EMBL" id="MDR7354460.1"/>
    </source>
</evidence>
<dbReference type="RefSeq" id="WP_277104061.1">
    <property type="nucleotide sequence ID" value="NZ_BAAAJS010000035.1"/>
</dbReference>
<dbReference type="Proteomes" id="UP001183619">
    <property type="component" value="Unassembled WGS sequence"/>
</dbReference>
<proteinExistence type="predicted"/>
<evidence type="ECO:0000259" key="4">
    <source>
        <dbReference type="Pfam" id="PF13439"/>
    </source>
</evidence>
<keyword evidence="2" id="KW-0808">Transferase</keyword>
<protein>
    <submittedName>
        <fullName evidence="5">Glycosyltransferase involved in cell wall biosynthesis</fullName>
    </submittedName>
</protein>
<comment type="caution">
    <text evidence="5">The sequence shown here is derived from an EMBL/GenBank/DDBJ whole genome shotgun (WGS) entry which is preliminary data.</text>
</comment>